<keyword evidence="4" id="KW-1185">Reference proteome</keyword>
<sequence>MWGPGTPFGLTSLKLLAVVIAVGLACLVYLLWRLNRSERPRRRARVLDAVLYTGATVLPVLALFMLGNRLGGFYTSFAELADQIGQLAG</sequence>
<dbReference type="EMBL" id="LNIZ01000001">
    <property type="protein sequence ID" value="KTF04715.1"/>
    <property type="molecule type" value="Genomic_DNA"/>
</dbReference>
<dbReference type="EMBL" id="JASPDQ010000003">
    <property type="protein sequence ID" value="MDK8601340.1"/>
    <property type="molecule type" value="Genomic_DNA"/>
</dbReference>
<keyword evidence="1" id="KW-1133">Transmembrane helix</keyword>
<dbReference type="STRING" id="59561.AQZ59_00015"/>
<dbReference type="Proteomes" id="UP000054404">
    <property type="component" value="Unassembled WGS sequence"/>
</dbReference>
<reference evidence="2 4" key="1">
    <citation type="submission" date="2015-11" db="EMBL/GenBank/DDBJ databases">
        <title>Draft Genome Sequence of the Type Strain Trueperella bernardiae LCDC 89-0504T, Isolated from Blood Culture.</title>
        <authorList>
            <person name="Bernier A.-M."/>
            <person name="Bernard K."/>
        </authorList>
    </citation>
    <scope>NUCLEOTIDE SEQUENCE [LARGE SCALE GENOMIC DNA]</scope>
    <source>
        <strain evidence="2 4">LCDC 89-0504</strain>
    </source>
</reference>
<dbReference type="AlphaFoldDB" id="A0A0W1KL47"/>
<comment type="caution">
    <text evidence="2">The sequence shown here is derived from an EMBL/GenBank/DDBJ whole genome shotgun (WGS) entry which is preliminary data.</text>
</comment>
<keyword evidence="1" id="KW-0812">Transmembrane</keyword>
<dbReference type="Proteomes" id="UP001225576">
    <property type="component" value="Unassembled WGS sequence"/>
</dbReference>
<feature type="transmembrane region" description="Helical" evidence="1">
    <location>
        <begin position="12"/>
        <end position="32"/>
    </location>
</feature>
<reference evidence="3" key="2">
    <citation type="submission" date="2023-05" db="EMBL/GenBank/DDBJ databases">
        <title>Genomic Catalog of Human Bladder Bacteria.</title>
        <authorList>
            <person name="Du J."/>
        </authorList>
    </citation>
    <scope>NUCLEOTIDE SEQUENCE</scope>
    <source>
        <strain evidence="3">UMB1304A</strain>
    </source>
</reference>
<evidence type="ECO:0000313" key="2">
    <source>
        <dbReference type="EMBL" id="KTF04715.1"/>
    </source>
</evidence>
<dbReference type="PATRIC" id="fig|59561.3.peg.15"/>
<name>A0A0W1KL47_9ACTO</name>
<feature type="transmembrane region" description="Helical" evidence="1">
    <location>
        <begin position="44"/>
        <end position="66"/>
    </location>
</feature>
<dbReference type="RefSeq" id="WP_062611981.1">
    <property type="nucleotide sequence ID" value="NZ_CALTZF010000006.1"/>
</dbReference>
<accession>A0A0W1KL47</accession>
<evidence type="ECO:0000313" key="3">
    <source>
        <dbReference type="EMBL" id="MDK8601340.1"/>
    </source>
</evidence>
<dbReference type="OrthoDB" id="3267627at2"/>
<organism evidence="2 4">
    <name type="scientific">Trueperella bernardiae</name>
    <dbReference type="NCBI Taxonomy" id="59561"/>
    <lineage>
        <taxon>Bacteria</taxon>
        <taxon>Bacillati</taxon>
        <taxon>Actinomycetota</taxon>
        <taxon>Actinomycetes</taxon>
        <taxon>Actinomycetales</taxon>
        <taxon>Actinomycetaceae</taxon>
        <taxon>Trueperella</taxon>
    </lineage>
</organism>
<protein>
    <submittedName>
        <fullName evidence="2">Uncharacterized protein</fullName>
    </submittedName>
</protein>
<keyword evidence="1" id="KW-0472">Membrane</keyword>
<proteinExistence type="predicted"/>
<evidence type="ECO:0000313" key="4">
    <source>
        <dbReference type="Proteomes" id="UP000054404"/>
    </source>
</evidence>
<gene>
    <name evidence="2" type="ORF">AQZ59_00015</name>
    <name evidence="3" type="ORF">QP858_02555</name>
</gene>
<evidence type="ECO:0000256" key="1">
    <source>
        <dbReference type="SAM" id="Phobius"/>
    </source>
</evidence>